<organism evidence="3 4">
    <name type="scientific">Agrobacterium vitis</name>
    <name type="common">Rhizobium vitis</name>
    <dbReference type="NCBI Taxonomy" id="373"/>
    <lineage>
        <taxon>Bacteria</taxon>
        <taxon>Pseudomonadati</taxon>
        <taxon>Pseudomonadota</taxon>
        <taxon>Alphaproteobacteria</taxon>
        <taxon>Hyphomicrobiales</taxon>
        <taxon>Rhizobiaceae</taxon>
        <taxon>Rhizobium/Agrobacterium group</taxon>
        <taxon>Agrobacterium</taxon>
    </lineage>
</organism>
<dbReference type="EMBL" id="WPHU01000006">
    <property type="protein sequence ID" value="MVA57505.1"/>
    <property type="molecule type" value="Genomic_DNA"/>
</dbReference>
<evidence type="ECO:0000313" key="4">
    <source>
        <dbReference type="Proteomes" id="UP000440716"/>
    </source>
</evidence>
<dbReference type="Proteomes" id="UP000440716">
    <property type="component" value="Unassembled WGS sequence"/>
</dbReference>
<reference evidence="3 4" key="1">
    <citation type="submission" date="2019-12" db="EMBL/GenBank/DDBJ databases">
        <title>Whole-genome sequencing of Allorhizobium vitis.</title>
        <authorList>
            <person name="Gan H.M."/>
            <person name="Szegedi E."/>
            <person name="Burr T."/>
            <person name="Savka M.A."/>
        </authorList>
    </citation>
    <scope>NUCLEOTIDE SEQUENCE [LARGE SCALE GENOMIC DNA]</scope>
    <source>
        <strain evidence="3 4">CG415</strain>
    </source>
</reference>
<accession>A0A7K1RHP5</accession>
<keyword evidence="1" id="KW-0732">Signal</keyword>
<protein>
    <submittedName>
        <fullName evidence="3">Cytochrome C biogenesis protein</fullName>
    </submittedName>
</protein>
<proteinExistence type="predicted"/>
<evidence type="ECO:0000256" key="1">
    <source>
        <dbReference type="SAM" id="SignalP"/>
    </source>
</evidence>
<sequence length="293" mass="32006">MIHGFFSMRQVFALSPALLLCALLALMPFSDANAATSAWATSDGGRMRLIVLPPSPDGTRQAGLQIEPNDGWFTYWREPGDSGIPPQLTASPDARLAPSPLSFPVPKRMDIGSVRDVGYDHAVVFPFTLKSLQDDWKSPLTLTAFIGMCRNICIPFQAELSVDLSGEETTDVNEAKLIDKAKSKLPATAAEDFHVTDFDMADDLSSLDVSLVLPEGSKDEPRILVTGPDGYLFTEYKTLSNKGENRTLRIALPKLPRNYSISGKTWHILVAAGNKRTMEAPLAFATTRPIVQP</sequence>
<feature type="chain" id="PRO_5029646334" evidence="1">
    <location>
        <begin position="35"/>
        <end position="293"/>
    </location>
</feature>
<evidence type="ECO:0000259" key="2">
    <source>
        <dbReference type="Pfam" id="PF11412"/>
    </source>
</evidence>
<feature type="domain" description="Thiol:disulfide interchange protein DsbD N-terminal" evidence="2">
    <location>
        <begin position="56"/>
        <end position="161"/>
    </location>
</feature>
<evidence type="ECO:0000313" key="3">
    <source>
        <dbReference type="EMBL" id="MVA57505.1"/>
    </source>
</evidence>
<comment type="caution">
    <text evidence="3">The sequence shown here is derived from an EMBL/GenBank/DDBJ whole genome shotgun (WGS) entry which is preliminary data.</text>
</comment>
<name>A0A7K1RHP5_AGRVI</name>
<dbReference type="InterPro" id="IPR028250">
    <property type="entry name" value="DsbDN"/>
</dbReference>
<feature type="signal peptide" evidence="1">
    <location>
        <begin position="1"/>
        <end position="34"/>
    </location>
</feature>
<dbReference type="AlphaFoldDB" id="A0A7K1RHP5"/>
<gene>
    <name evidence="3" type="ORF">GOZ88_15490</name>
</gene>
<dbReference type="Pfam" id="PF11412">
    <property type="entry name" value="DsbD_N"/>
    <property type="match status" value="1"/>
</dbReference>